<accession>A0A934WJP0</accession>
<proteinExistence type="predicted"/>
<dbReference type="Proteomes" id="UP000706333">
    <property type="component" value="Unassembled WGS sequence"/>
</dbReference>
<gene>
    <name evidence="2" type="ORF">CCR87_10330</name>
</gene>
<evidence type="ECO:0000313" key="2">
    <source>
        <dbReference type="EMBL" id="MBK5927718.1"/>
    </source>
</evidence>
<name>A0A934WJP0_9RHOB</name>
<dbReference type="RefSeq" id="WP_242511950.1">
    <property type="nucleotide sequence ID" value="NZ_NHSD01000270.1"/>
</dbReference>
<keyword evidence="3" id="KW-1185">Reference proteome</keyword>
<dbReference type="AlphaFoldDB" id="A0A934WJP0"/>
<evidence type="ECO:0000259" key="1">
    <source>
        <dbReference type="Pfam" id="PF12680"/>
    </source>
</evidence>
<organism evidence="2 3">
    <name type="scientific">Rhodobaculum claviforme</name>
    <dbReference type="NCBI Taxonomy" id="1549854"/>
    <lineage>
        <taxon>Bacteria</taxon>
        <taxon>Pseudomonadati</taxon>
        <taxon>Pseudomonadota</taxon>
        <taxon>Alphaproteobacteria</taxon>
        <taxon>Rhodobacterales</taxon>
        <taxon>Paracoccaceae</taxon>
        <taxon>Rhodobaculum</taxon>
    </lineage>
</organism>
<dbReference type="SUPFAM" id="SSF54427">
    <property type="entry name" value="NTF2-like"/>
    <property type="match status" value="1"/>
</dbReference>
<dbReference type="InterPro" id="IPR032710">
    <property type="entry name" value="NTF2-like_dom_sf"/>
</dbReference>
<sequence>MSTATHDSAQVVRAFLAAMEARDLDAARAHLAEGFVMTFPGGVRMHTPEELVAWSRPRYRWVAKTHDGLDSTGATVWCFGTLRGEWPDGTPFAGIRFADRFEVRDGRIHRQDVWNDMGEHRARDAGA</sequence>
<dbReference type="Gene3D" id="3.10.450.50">
    <property type="match status" value="1"/>
</dbReference>
<evidence type="ECO:0000313" key="3">
    <source>
        <dbReference type="Proteomes" id="UP000706333"/>
    </source>
</evidence>
<dbReference type="EMBL" id="NHSD01000270">
    <property type="protein sequence ID" value="MBK5927718.1"/>
    <property type="molecule type" value="Genomic_DNA"/>
</dbReference>
<reference evidence="2" key="1">
    <citation type="submission" date="2017-05" db="EMBL/GenBank/DDBJ databases">
        <authorList>
            <person name="Imhoff J.F."/>
            <person name="Rahn T."/>
            <person name="Kuenzel S."/>
            <person name="Neulinger S.C."/>
        </authorList>
    </citation>
    <scope>NUCLEOTIDE SEQUENCE</scope>
    <source>
        <strain evidence="2">LMG 28126</strain>
    </source>
</reference>
<reference evidence="2" key="2">
    <citation type="journal article" date="2020" name="Microorganisms">
        <title>Osmotic Adaptation and Compatible Solute Biosynthesis of Phototrophic Bacteria as Revealed from Genome Analyses.</title>
        <authorList>
            <person name="Imhoff J.F."/>
            <person name="Rahn T."/>
            <person name="Kunzel S."/>
            <person name="Keller A."/>
            <person name="Neulinger S.C."/>
        </authorList>
    </citation>
    <scope>NUCLEOTIDE SEQUENCE</scope>
    <source>
        <strain evidence="2">LMG 28126</strain>
    </source>
</reference>
<comment type="caution">
    <text evidence="2">The sequence shown here is derived from an EMBL/GenBank/DDBJ whole genome shotgun (WGS) entry which is preliminary data.</text>
</comment>
<feature type="domain" description="SnoaL-like" evidence="1">
    <location>
        <begin position="12"/>
        <end position="110"/>
    </location>
</feature>
<dbReference type="InterPro" id="IPR037401">
    <property type="entry name" value="SnoaL-like"/>
</dbReference>
<protein>
    <recommendedName>
        <fullName evidence="1">SnoaL-like domain-containing protein</fullName>
    </recommendedName>
</protein>
<dbReference type="Pfam" id="PF12680">
    <property type="entry name" value="SnoaL_2"/>
    <property type="match status" value="1"/>
</dbReference>